<keyword evidence="3" id="KW-1185">Reference proteome</keyword>
<reference evidence="2 3" key="1">
    <citation type="submission" date="2011-07" db="EMBL/GenBank/DDBJ databases">
        <authorList>
            <person name="Coyne R."/>
            <person name="Brami D."/>
            <person name="Johnson J."/>
            <person name="Hostetler J."/>
            <person name="Hannick L."/>
            <person name="Clark T."/>
            <person name="Cassidy-Hanley D."/>
            <person name="Inman J."/>
        </authorList>
    </citation>
    <scope>NUCLEOTIDE SEQUENCE [LARGE SCALE GENOMIC DNA]</scope>
    <source>
        <strain evidence="2 3">G5</strain>
    </source>
</reference>
<evidence type="ECO:0000313" key="3">
    <source>
        <dbReference type="Proteomes" id="UP000008983"/>
    </source>
</evidence>
<accession>G0QIP0</accession>
<gene>
    <name evidence="2" type="ORF">IMG5_000120</name>
</gene>
<feature type="coiled-coil region" evidence="1">
    <location>
        <begin position="11"/>
        <end position="45"/>
    </location>
</feature>
<dbReference type="InParanoid" id="G0QIP0"/>
<dbReference type="OMA" id="KFNGFCE"/>
<proteinExistence type="predicted"/>
<dbReference type="RefSeq" id="XP_004040219.1">
    <property type="nucleotide sequence ID" value="XM_004040171.1"/>
</dbReference>
<sequence length="235" mass="28041">MPEIYIIKNKIKNIQNENMKLTTFLNKEQKEIVNLQYSIQELKNINMRSNQKTMQNSKKRTTAPIILSAEAQKAKELITSICQCGEPKPKYKGFCLNCIENMKKEYKQKYENYLVFADKYEQESIKNFYLDTKIIKIKNKIKQLQQKTNGFENEMANEEQDEEKTLLEAINYMKQQMKIVQAEMKMNLNEYNKIINEKYQLQESLEFKVQKKSNKNQYLSEKINQYLITPLQVIL</sequence>
<feature type="coiled-coil region" evidence="1">
    <location>
        <begin position="103"/>
        <end position="161"/>
    </location>
</feature>
<protein>
    <submittedName>
        <fullName evidence="2">Uncharacterized protein</fullName>
    </submittedName>
</protein>
<dbReference type="Proteomes" id="UP000008983">
    <property type="component" value="Unassembled WGS sequence"/>
</dbReference>
<dbReference type="GeneID" id="14911116"/>
<dbReference type="AlphaFoldDB" id="G0QIP0"/>
<dbReference type="EMBL" id="GL983040">
    <property type="protein sequence ID" value="EGR34915.1"/>
    <property type="molecule type" value="Genomic_DNA"/>
</dbReference>
<evidence type="ECO:0000313" key="2">
    <source>
        <dbReference type="EMBL" id="EGR34915.1"/>
    </source>
</evidence>
<name>G0QIP0_ICHMU</name>
<organism evidence="2 3">
    <name type="scientific">Ichthyophthirius multifiliis</name>
    <name type="common">White spot disease agent</name>
    <name type="synonym">Ich</name>
    <dbReference type="NCBI Taxonomy" id="5932"/>
    <lineage>
        <taxon>Eukaryota</taxon>
        <taxon>Sar</taxon>
        <taxon>Alveolata</taxon>
        <taxon>Ciliophora</taxon>
        <taxon>Intramacronucleata</taxon>
        <taxon>Oligohymenophorea</taxon>
        <taxon>Hymenostomatida</taxon>
        <taxon>Ophryoglenina</taxon>
        <taxon>Ichthyophthirius</taxon>
    </lineage>
</organism>
<keyword evidence="1" id="KW-0175">Coiled coil</keyword>
<evidence type="ECO:0000256" key="1">
    <source>
        <dbReference type="SAM" id="Coils"/>
    </source>
</evidence>
<dbReference type="eggNOG" id="ENOG502SV2R">
    <property type="taxonomic scope" value="Eukaryota"/>
</dbReference>